<name>A0A5B7F537_PORTR</name>
<keyword evidence="3" id="KW-1185">Reference proteome</keyword>
<evidence type="ECO:0000256" key="1">
    <source>
        <dbReference type="SAM" id="SignalP"/>
    </source>
</evidence>
<protein>
    <submittedName>
        <fullName evidence="2">Uncharacterized protein</fullName>
    </submittedName>
</protein>
<dbReference type="Proteomes" id="UP000324222">
    <property type="component" value="Unassembled WGS sequence"/>
</dbReference>
<keyword evidence="1" id="KW-0732">Signal</keyword>
<evidence type="ECO:0000313" key="2">
    <source>
        <dbReference type="EMBL" id="MPC42560.1"/>
    </source>
</evidence>
<accession>A0A5B7F537</accession>
<comment type="caution">
    <text evidence="2">The sequence shown here is derived from an EMBL/GenBank/DDBJ whole genome shotgun (WGS) entry which is preliminary data.</text>
</comment>
<proteinExistence type="predicted"/>
<dbReference type="EMBL" id="VSRR010005484">
    <property type="protein sequence ID" value="MPC42560.1"/>
    <property type="molecule type" value="Genomic_DNA"/>
</dbReference>
<sequence>MCTLFTAFLRLSIPTCMMAASPASPGCVSSPILEAFVMKVSEVEAEFYRKISKMREEFRGRISALQAGFY</sequence>
<reference evidence="2 3" key="1">
    <citation type="submission" date="2019-05" db="EMBL/GenBank/DDBJ databases">
        <title>Another draft genome of Portunus trituberculatus and its Hox gene families provides insights of decapod evolution.</title>
        <authorList>
            <person name="Jeong J.-H."/>
            <person name="Song I."/>
            <person name="Kim S."/>
            <person name="Choi T."/>
            <person name="Kim D."/>
            <person name="Ryu S."/>
            <person name="Kim W."/>
        </authorList>
    </citation>
    <scope>NUCLEOTIDE SEQUENCE [LARGE SCALE GENOMIC DNA]</scope>
    <source>
        <tissue evidence="2">Muscle</tissue>
    </source>
</reference>
<feature type="signal peptide" evidence="1">
    <location>
        <begin position="1"/>
        <end position="19"/>
    </location>
</feature>
<evidence type="ECO:0000313" key="3">
    <source>
        <dbReference type="Proteomes" id="UP000324222"/>
    </source>
</evidence>
<gene>
    <name evidence="2" type="ORF">E2C01_036185</name>
</gene>
<feature type="chain" id="PRO_5022992254" evidence="1">
    <location>
        <begin position="20"/>
        <end position="70"/>
    </location>
</feature>
<dbReference type="AlphaFoldDB" id="A0A5B7F537"/>
<organism evidence="2 3">
    <name type="scientific">Portunus trituberculatus</name>
    <name type="common">Swimming crab</name>
    <name type="synonym">Neptunus trituberculatus</name>
    <dbReference type="NCBI Taxonomy" id="210409"/>
    <lineage>
        <taxon>Eukaryota</taxon>
        <taxon>Metazoa</taxon>
        <taxon>Ecdysozoa</taxon>
        <taxon>Arthropoda</taxon>
        <taxon>Crustacea</taxon>
        <taxon>Multicrustacea</taxon>
        <taxon>Malacostraca</taxon>
        <taxon>Eumalacostraca</taxon>
        <taxon>Eucarida</taxon>
        <taxon>Decapoda</taxon>
        <taxon>Pleocyemata</taxon>
        <taxon>Brachyura</taxon>
        <taxon>Eubrachyura</taxon>
        <taxon>Portunoidea</taxon>
        <taxon>Portunidae</taxon>
        <taxon>Portuninae</taxon>
        <taxon>Portunus</taxon>
    </lineage>
</organism>